<comment type="subcellular location">
    <subcellularLocation>
        <location evidence="1 4">Cell outer membrane</location>
    </subcellularLocation>
</comment>
<protein>
    <submittedName>
        <fullName evidence="8">TonB-dependent receptor</fullName>
    </submittedName>
</protein>
<feature type="domain" description="TonB-dependent receptor plug" evidence="7">
    <location>
        <begin position="162"/>
        <end position="251"/>
    </location>
</feature>
<dbReference type="Pfam" id="PF00593">
    <property type="entry name" value="TonB_dep_Rec_b-barrel"/>
    <property type="match status" value="1"/>
</dbReference>
<keyword evidence="5" id="KW-0732">Signal</keyword>
<dbReference type="GO" id="GO:0030246">
    <property type="term" value="F:carbohydrate binding"/>
    <property type="evidence" value="ECO:0007669"/>
    <property type="project" value="InterPro"/>
</dbReference>
<keyword evidence="8" id="KW-0675">Receptor</keyword>
<keyword evidence="4" id="KW-0798">TonB box</keyword>
<dbReference type="InterPro" id="IPR000531">
    <property type="entry name" value="Beta-barrel_TonB"/>
</dbReference>
<sequence>MHSSPSGRTRLLQLALSLFMLIFVALAHAQDGAKLTGTVIDGQGKGVGNALVTVKGGGVTRTARADANGAYSVDGLPAGTYVVVADASSFSTATTGGVKLAAGQSEQLEPLTLSVASVAEQITVNSGIESIAAETAPSGGFVEERSAQSLISDTYVENFTSPIADYGEIVQIVPGTFTLSSDGIGLGQSKTYFRGFPDGDFDIDFDGVPFYDTNSPTHHSWAFFPSQWIGGVDFDRSPGSASTIGPTPFGGSIHLLSKPMGNEQDIRGTASYGTWNTKLFDGAYNSGSFGLFGGPKKSNLFVDIHHMTSDGYQTFNYNTRNGGSLLYQYSFSPRTVLTAFSGVIWLDANTYGLNPTRCQTLGLPTGGTYTCTGANSAFIGAGYKFMMTNNSDPVNWLDYQYNNYHVPTDFEYVGLRSELGHGWYLETKPYTYNYDNAELFTNATPITEATTVNGSNTYNGVKIAPCNIQVVKRGVSALPCGVDKYNSYRKYGETSVLSQTSSVGVFRGGLWYEWARTDRHQYPSDPLNHWTDQALPNFAEQFWTNSYQPYAEYEYHATPKLNITAGTKFAAYAFNVLHHADNGKTVGNLCGLGQTTGCPTTVTDTGTFKAWLPSLDFNYRIHPNFSIYAQAATGSIVPPSNVYDFNHTPSAAVPTPGLLTPPKQQKSTTYQIGTVMKLQRFTLDADAYRVRFQNSYSSVIDPTTSETVNFLQPSSVTQGVEFETTAVLARGLNLYLNATAANAFYVGKLNAGTLASPYPVRAPGGLWVQQTPADTEMQGITYQSRGMDLGFFNKRVGEQRVDAGAYHNQAIISPFSTANAYVNYTVRNHSIFDQTKIRISGNNLLDQHNITALTLAGTSTANLIPGTTYVDPFNQTTTISGSDNPTFIPGRSFILSVTFGFAPNERK</sequence>
<dbReference type="SUPFAM" id="SSF49452">
    <property type="entry name" value="Starch-binding domain-like"/>
    <property type="match status" value="1"/>
</dbReference>
<dbReference type="InterPro" id="IPR036942">
    <property type="entry name" value="Beta-barrel_TonB_sf"/>
</dbReference>
<evidence type="ECO:0000256" key="3">
    <source>
        <dbReference type="ARBA" id="ARBA00023237"/>
    </source>
</evidence>
<name>A0AAU7DS92_9BACT</name>
<feature type="chain" id="PRO_5043313469" evidence="5">
    <location>
        <begin position="30"/>
        <end position="907"/>
    </location>
</feature>
<evidence type="ECO:0000313" key="8">
    <source>
        <dbReference type="EMBL" id="XBH20103.1"/>
    </source>
</evidence>
<dbReference type="RefSeq" id="WP_348265322.1">
    <property type="nucleotide sequence ID" value="NZ_CP121196.1"/>
</dbReference>
<accession>A0AAU7DS92</accession>
<dbReference type="GO" id="GO:0009279">
    <property type="term" value="C:cell outer membrane"/>
    <property type="evidence" value="ECO:0007669"/>
    <property type="project" value="UniProtKB-SubCell"/>
</dbReference>
<dbReference type="Gene3D" id="2.40.170.20">
    <property type="entry name" value="TonB-dependent receptor, beta-barrel domain"/>
    <property type="match status" value="1"/>
</dbReference>
<evidence type="ECO:0000256" key="2">
    <source>
        <dbReference type="ARBA" id="ARBA00023136"/>
    </source>
</evidence>
<gene>
    <name evidence="8" type="ORF">P8935_09250</name>
</gene>
<organism evidence="8">
    <name type="scientific">Telmatobacter sp. DSM 110680</name>
    <dbReference type="NCBI Taxonomy" id="3036704"/>
    <lineage>
        <taxon>Bacteria</taxon>
        <taxon>Pseudomonadati</taxon>
        <taxon>Acidobacteriota</taxon>
        <taxon>Terriglobia</taxon>
        <taxon>Terriglobales</taxon>
        <taxon>Acidobacteriaceae</taxon>
        <taxon>Telmatobacter</taxon>
    </lineage>
</organism>
<evidence type="ECO:0000256" key="4">
    <source>
        <dbReference type="RuleBase" id="RU003357"/>
    </source>
</evidence>
<dbReference type="InterPro" id="IPR013784">
    <property type="entry name" value="Carb-bd-like_fold"/>
</dbReference>
<dbReference type="Gene3D" id="2.60.40.1120">
    <property type="entry name" value="Carboxypeptidase-like, regulatory domain"/>
    <property type="match status" value="1"/>
</dbReference>
<dbReference type="Pfam" id="PF13620">
    <property type="entry name" value="CarboxypepD_reg"/>
    <property type="match status" value="1"/>
</dbReference>
<feature type="signal peptide" evidence="5">
    <location>
        <begin position="1"/>
        <end position="29"/>
    </location>
</feature>
<keyword evidence="2 4" id="KW-0472">Membrane</keyword>
<evidence type="ECO:0000256" key="1">
    <source>
        <dbReference type="ARBA" id="ARBA00004442"/>
    </source>
</evidence>
<dbReference type="EMBL" id="CP121196">
    <property type="protein sequence ID" value="XBH20103.1"/>
    <property type="molecule type" value="Genomic_DNA"/>
</dbReference>
<dbReference type="SUPFAM" id="SSF56935">
    <property type="entry name" value="Porins"/>
    <property type="match status" value="1"/>
</dbReference>
<feature type="domain" description="TonB-dependent receptor-like beta-barrel" evidence="6">
    <location>
        <begin position="383"/>
        <end position="844"/>
    </location>
</feature>
<proteinExistence type="inferred from homology"/>
<evidence type="ECO:0000259" key="7">
    <source>
        <dbReference type="Pfam" id="PF07715"/>
    </source>
</evidence>
<reference evidence="8" key="1">
    <citation type="submission" date="2023-03" db="EMBL/GenBank/DDBJ databases">
        <title>Edaphobacter sp.</title>
        <authorList>
            <person name="Huber K.J."/>
            <person name="Papendorf J."/>
            <person name="Pilke C."/>
            <person name="Bunk B."/>
            <person name="Sproeer C."/>
            <person name="Pester M."/>
        </authorList>
    </citation>
    <scope>NUCLEOTIDE SEQUENCE</scope>
    <source>
        <strain evidence="8">DSM 110680</strain>
    </source>
</reference>
<dbReference type="Pfam" id="PF07715">
    <property type="entry name" value="Plug"/>
    <property type="match status" value="1"/>
</dbReference>
<dbReference type="InterPro" id="IPR012910">
    <property type="entry name" value="Plug_dom"/>
</dbReference>
<dbReference type="AlphaFoldDB" id="A0AAU7DS92"/>
<comment type="similarity">
    <text evidence="4">Belongs to the TonB-dependent receptor family.</text>
</comment>
<evidence type="ECO:0000256" key="5">
    <source>
        <dbReference type="SAM" id="SignalP"/>
    </source>
</evidence>
<evidence type="ECO:0000259" key="6">
    <source>
        <dbReference type="Pfam" id="PF00593"/>
    </source>
</evidence>
<keyword evidence="3" id="KW-0998">Cell outer membrane</keyword>